<reference evidence="2 3" key="1">
    <citation type="submission" date="2018-08" db="EMBL/GenBank/DDBJ databases">
        <title>Genomic investigation of the strawberry pathogen Phytophthora fragariae indicates pathogenicity is determined by transcriptional variation in three key races.</title>
        <authorList>
            <person name="Adams T.M."/>
            <person name="Armitage A.D."/>
            <person name="Sobczyk M.K."/>
            <person name="Bates H.J."/>
            <person name="Dunwell J.M."/>
            <person name="Nellist C.F."/>
            <person name="Harrison R.J."/>
        </authorList>
    </citation>
    <scope>NUCLEOTIDE SEQUENCE [LARGE SCALE GENOMIC DNA]</scope>
    <source>
        <strain evidence="2 3">NOV-5</strain>
    </source>
</reference>
<feature type="chain" id="PRO_5025649177" evidence="1">
    <location>
        <begin position="19"/>
        <end position="348"/>
    </location>
</feature>
<protein>
    <submittedName>
        <fullName evidence="2">Uncharacterized protein</fullName>
    </submittedName>
</protein>
<dbReference type="AlphaFoldDB" id="A0A6A3UPS1"/>
<dbReference type="EMBL" id="QXGA01000056">
    <property type="protein sequence ID" value="KAE9153825.1"/>
    <property type="molecule type" value="Genomic_DNA"/>
</dbReference>
<evidence type="ECO:0000313" key="3">
    <source>
        <dbReference type="Proteomes" id="UP000440732"/>
    </source>
</evidence>
<name>A0A6A3UPS1_9STRA</name>
<comment type="caution">
    <text evidence="2">The sequence shown here is derived from an EMBL/GenBank/DDBJ whole genome shotgun (WGS) entry which is preliminary data.</text>
</comment>
<keyword evidence="1" id="KW-0732">Signal</keyword>
<organism evidence="2 3">
    <name type="scientific">Phytophthora fragariae</name>
    <dbReference type="NCBI Taxonomy" id="53985"/>
    <lineage>
        <taxon>Eukaryota</taxon>
        <taxon>Sar</taxon>
        <taxon>Stramenopiles</taxon>
        <taxon>Oomycota</taxon>
        <taxon>Peronosporomycetes</taxon>
        <taxon>Peronosporales</taxon>
        <taxon>Peronosporaceae</taxon>
        <taxon>Phytophthora</taxon>
    </lineage>
</organism>
<accession>A0A6A3UPS1</accession>
<dbReference type="SUPFAM" id="SSF53098">
    <property type="entry name" value="Ribonuclease H-like"/>
    <property type="match status" value="1"/>
</dbReference>
<evidence type="ECO:0000256" key="1">
    <source>
        <dbReference type="SAM" id="SignalP"/>
    </source>
</evidence>
<dbReference type="InterPro" id="IPR012337">
    <property type="entry name" value="RNaseH-like_sf"/>
</dbReference>
<dbReference type="Proteomes" id="UP000440732">
    <property type="component" value="Unassembled WGS sequence"/>
</dbReference>
<evidence type="ECO:0000313" key="2">
    <source>
        <dbReference type="EMBL" id="KAE9153825.1"/>
    </source>
</evidence>
<proteinExistence type="predicted"/>
<sequence>MPTAVSLLMVVGESLVLLVTEPPLLVTEVELFLFACDSPELLATDPPLLAPPVPLVYVTGKSLVWLATEPPLLLGDAMILFLGSAVGIVGRLVTTITGMPFYKIGHASLLGALHLLHPGVEVPTPEQLSVIFLDRAHTKVLTVTLTSKVVTFVTDGWTYINGQDVVNYVVVCGEFAFFLESVYTGTQAHDTEFLSADVERVIAKYDFLEDIVKKLKWMATLQSGCKTLVSFFKKHYKIPVLLRLCSWISQYEDKEAEDAALRQFEKNETPISEVYQIFVDLPTKLNTVGLAAAEFKIVKALMKSCFDFIYGDAHGIAYLLDPRYAGLNMDSTVRNAVEKVLVARQGYE</sequence>
<feature type="signal peptide" evidence="1">
    <location>
        <begin position="1"/>
        <end position="18"/>
    </location>
</feature>
<gene>
    <name evidence="2" type="ORF">PF006_g2076</name>
</gene>